<evidence type="ECO:0000313" key="9">
    <source>
        <dbReference type="Proteomes" id="UP000256485"/>
    </source>
</evidence>
<dbReference type="SUPFAM" id="SSF49899">
    <property type="entry name" value="Concanavalin A-like lectins/glucanases"/>
    <property type="match status" value="1"/>
</dbReference>
<dbReference type="CDD" id="cd18622">
    <property type="entry name" value="GH32_Inu-like"/>
    <property type="match status" value="1"/>
</dbReference>
<accession>A0A3D9V7F2</accession>
<evidence type="ECO:0000256" key="2">
    <source>
        <dbReference type="ARBA" id="ARBA00022801"/>
    </source>
</evidence>
<gene>
    <name evidence="8" type="ORF">DFJ64_2687</name>
</gene>
<dbReference type="Gene3D" id="2.115.10.20">
    <property type="entry name" value="Glycosyl hydrolase domain, family 43"/>
    <property type="match status" value="1"/>
</dbReference>
<dbReference type="PANTHER" id="PTHR42800:SF1">
    <property type="entry name" value="EXOINULINASE INUD (AFU_ORTHOLOGUE AFUA_5G00480)"/>
    <property type="match status" value="1"/>
</dbReference>
<dbReference type="InterPro" id="IPR013148">
    <property type="entry name" value="Glyco_hydro_32_N"/>
</dbReference>
<proteinExistence type="inferred from homology"/>
<evidence type="ECO:0000256" key="4">
    <source>
        <dbReference type="RuleBase" id="RU362110"/>
    </source>
</evidence>
<feature type="domain" description="Glycosyl hydrolase family 32 N-terminal" evidence="6">
    <location>
        <begin position="32"/>
        <end position="314"/>
    </location>
</feature>
<feature type="domain" description="Glycosyl hydrolase family 32 C-terminal" evidence="7">
    <location>
        <begin position="323"/>
        <end position="460"/>
    </location>
</feature>
<keyword evidence="3 4" id="KW-0326">Glycosidase</keyword>
<dbReference type="GO" id="GO:0005737">
    <property type="term" value="C:cytoplasm"/>
    <property type="evidence" value="ECO:0007669"/>
    <property type="project" value="TreeGrafter"/>
</dbReference>
<dbReference type="AlphaFoldDB" id="A0A3D9V7F2"/>
<keyword evidence="9" id="KW-1185">Reference proteome</keyword>
<comment type="caution">
    <text evidence="8">The sequence shown here is derived from an EMBL/GenBank/DDBJ whole genome shotgun (WGS) entry which is preliminary data.</text>
</comment>
<organism evidence="8 9">
    <name type="scientific">Thermasporomyces composti</name>
    <dbReference type="NCBI Taxonomy" id="696763"/>
    <lineage>
        <taxon>Bacteria</taxon>
        <taxon>Bacillati</taxon>
        <taxon>Actinomycetota</taxon>
        <taxon>Actinomycetes</taxon>
        <taxon>Propionibacteriales</taxon>
        <taxon>Nocardioidaceae</taxon>
        <taxon>Thermasporomyces</taxon>
    </lineage>
</organism>
<dbReference type="Pfam" id="PF08244">
    <property type="entry name" value="Glyco_hydro_32C"/>
    <property type="match status" value="1"/>
</dbReference>
<dbReference type="RefSeq" id="WP_211310613.1">
    <property type="nucleotide sequence ID" value="NZ_QTUC01000001.1"/>
</dbReference>
<dbReference type="EMBL" id="QTUC01000001">
    <property type="protein sequence ID" value="REF37246.1"/>
    <property type="molecule type" value="Genomic_DNA"/>
</dbReference>
<feature type="region of interest" description="Disordered" evidence="5">
    <location>
        <begin position="1"/>
        <end position="21"/>
    </location>
</feature>
<dbReference type="InterPro" id="IPR023296">
    <property type="entry name" value="Glyco_hydro_beta-prop_sf"/>
</dbReference>
<keyword evidence="2 4" id="KW-0378">Hydrolase</keyword>
<dbReference type="PANTHER" id="PTHR42800">
    <property type="entry name" value="EXOINULINASE INUD (AFU_ORTHOLOGUE AFUA_5G00480)"/>
    <property type="match status" value="1"/>
</dbReference>
<evidence type="ECO:0000259" key="6">
    <source>
        <dbReference type="Pfam" id="PF00251"/>
    </source>
</evidence>
<dbReference type="InterPro" id="IPR013189">
    <property type="entry name" value="Glyco_hydro_32_C"/>
</dbReference>
<dbReference type="Gene3D" id="2.60.120.560">
    <property type="entry name" value="Exo-inulinase, domain 1"/>
    <property type="match status" value="1"/>
</dbReference>
<dbReference type="Proteomes" id="UP000256485">
    <property type="component" value="Unassembled WGS sequence"/>
</dbReference>
<dbReference type="SUPFAM" id="SSF75005">
    <property type="entry name" value="Arabinanase/levansucrase/invertase"/>
    <property type="match status" value="1"/>
</dbReference>
<evidence type="ECO:0000256" key="5">
    <source>
        <dbReference type="SAM" id="MobiDB-lite"/>
    </source>
</evidence>
<dbReference type="GO" id="GO:0005987">
    <property type="term" value="P:sucrose catabolic process"/>
    <property type="evidence" value="ECO:0007669"/>
    <property type="project" value="TreeGrafter"/>
</dbReference>
<reference evidence="8 9" key="1">
    <citation type="submission" date="2018-08" db="EMBL/GenBank/DDBJ databases">
        <title>Sequencing the genomes of 1000 actinobacteria strains.</title>
        <authorList>
            <person name="Klenk H.-P."/>
        </authorList>
    </citation>
    <scope>NUCLEOTIDE SEQUENCE [LARGE SCALE GENOMIC DNA]</scope>
    <source>
        <strain evidence="8 9">DSM 22891</strain>
    </source>
</reference>
<comment type="similarity">
    <text evidence="1 4">Belongs to the glycosyl hydrolase 32 family.</text>
</comment>
<evidence type="ECO:0000313" key="8">
    <source>
        <dbReference type="EMBL" id="REF37246.1"/>
    </source>
</evidence>
<dbReference type="SMART" id="SM00640">
    <property type="entry name" value="Glyco_32"/>
    <property type="match status" value="1"/>
</dbReference>
<dbReference type="InterPro" id="IPR001362">
    <property type="entry name" value="Glyco_hydro_32"/>
</dbReference>
<dbReference type="GO" id="GO:0004575">
    <property type="term" value="F:sucrose alpha-glucosidase activity"/>
    <property type="evidence" value="ECO:0007669"/>
    <property type="project" value="TreeGrafter"/>
</dbReference>
<name>A0A3D9V7F2_THECX</name>
<evidence type="ECO:0000256" key="3">
    <source>
        <dbReference type="ARBA" id="ARBA00023295"/>
    </source>
</evidence>
<evidence type="ECO:0000259" key="7">
    <source>
        <dbReference type="Pfam" id="PF08244"/>
    </source>
</evidence>
<evidence type="ECO:0000256" key="1">
    <source>
        <dbReference type="ARBA" id="ARBA00009902"/>
    </source>
</evidence>
<protein>
    <submittedName>
        <fullName evidence="8">Levanase/fructan beta-fructosidase</fullName>
    </submittedName>
</protein>
<dbReference type="InterPro" id="IPR013320">
    <property type="entry name" value="ConA-like_dom_sf"/>
</dbReference>
<sequence length="472" mass="52404">MAPANAACRREDYPEFPYPDTDYQEDNRGQFHFSARGGWINDVNAPLYYRGVYHLYFQHNPHGLAWGTMHWGHATSEDLVHWTQQPVALQPGVHPGDLFSGGGVVDTANVSRLRHGEHDPILVYSGTNGVTVFYSLDGGYTFEAYDEGRPVVVPAGTSRDPMVFRNEPAGAWGMVVWSDEGGNGVNFYTSRNLLDWTFASRYQADWLFECPNLVAMPLDGDPSAIRWMLHAASGEYVVGDFDGATFTSDWASPKRINQGPAAFDGSYYAGLTFANMPDNRVVSMAWQPGNRGSVWTGNLTFPVELRLTSFDDGPRVVATPVREIEKLRVSRRTWPEGVLDEREAARLLADVRADTYEIDAEFDVSGFPESRFGFRLRTGGPGSGYEVRYDTTSQTLDGVPLSPVDGRVRIRLLVDRGQLEVFGNDGELYRSLNVDFGGMAGDGIELVVDGRVRLHSLAVHELGSIWRGEQCP</sequence>
<dbReference type="Pfam" id="PF00251">
    <property type="entry name" value="Glyco_hydro_32N"/>
    <property type="match status" value="1"/>
</dbReference>